<organism evidence="5 6">
    <name type="scientific">Gordonia rhizosphera NBRC 16068</name>
    <dbReference type="NCBI Taxonomy" id="1108045"/>
    <lineage>
        <taxon>Bacteria</taxon>
        <taxon>Bacillati</taxon>
        <taxon>Actinomycetota</taxon>
        <taxon>Actinomycetes</taxon>
        <taxon>Mycobacteriales</taxon>
        <taxon>Gordoniaceae</taxon>
        <taxon>Gordonia</taxon>
    </lineage>
</organism>
<evidence type="ECO:0000256" key="1">
    <source>
        <dbReference type="ARBA" id="ARBA00022729"/>
    </source>
</evidence>
<feature type="signal peptide" evidence="3">
    <location>
        <begin position="1"/>
        <end position="19"/>
    </location>
</feature>
<sequence>MKKLPLVGAVCAATLMAAACSSTESQVPDNCKSEWNFPTVSSGVLKVAAVQQLPSVDVSPNGDVQGIDSTLLPDFAMQACLTIAWQPLAGPAAVSALSEGKVDIGAGGWYKTPARGKVVGQTDTVWYDSPAIVSNSGYRSIESLSGKKIGVVGGSLFEAPIKEAVGDNNVVVFQSIDAVFQELASGRIDAGLGSGAVLTHQVSTRNSDAKVETLSPDARYPKLTSPGEPNYPYTKSNTELGAALNSFITAAREDGTVRDALEQNGLSAPSYFTGPQS</sequence>
<evidence type="ECO:0000313" key="5">
    <source>
        <dbReference type="EMBL" id="GAB92968.1"/>
    </source>
</evidence>
<reference evidence="5 6" key="1">
    <citation type="submission" date="2012-08" db="EMBL/GenBank/DDBJ databases">
        <title>Whole genome shotgun sequence of Gordonia rhizosphera NBRC 16068.</title>
        <authorList>
            <person name="Takarada H."/>
            <person name="Isaki S."/>
            <person name="Hosoyama A."/>
            <person name="Tsuchikane K."/>
            <person name="Katsumata H."/>
            <person name="Baba S."/>
            <person name="Ohji S."/>
            <person name="Yamazaki S."/>
            <person name="Fujita N."/>
        </authorList>
    </citation>
    <scope>NUCLEOTIDE SEQUENCE [LARGE SCALE GENOMIC DNA]</scope>
    <source>
        <strain evidence="5 6">NBRC 16068</strain>
    </source>
</reference>
<protein>
    <submittedName>
        <fullName evidence="5">Putative amino acid ABC transporter substrate-binding protein</fullName>
    </submittedName>
</protein>
<name>K6V9S9_9ACTN</name>
<dbReference type="PANTHER" id="PTHR35936:SF17">
    <property type="entry name" value="ARGININE-BINDING EXTRACELLULAR PROTEIN ARTP"/>
    <property type="match status" value="1"/>
</dbReference>
<proteinExistence type="predicted"/>
<dbReference type="STRING" id="1108045.GORHZ_200_00040"/>
<keyword evidence="1 3" id="KW-0732">Signal</keyword>
<dbReference type="Pfam" id="PF00497">
    <property type="entry name" value="SBP_bac_3"/>
    <property type="match status" value="1"/>
</dbReference>
<feature type="region of interest" description="Disordered" evidence="2">
    <location>
        <begin position="208"/>
        <end position="235"/>
    </location>
</feature>
<dbReference type="Proteomes" id="UP000008363">
    <property type="component" value="Unassembled WGS sequence"/>
</dbReference>
<dbReference type="PROSITE" id="PS51257">
    <property type="entry name" value="PROKAR_LIPOPROTEIN"/>
    <property type="match status" value="1"/>
</dbReference>
<keyword evidence="6" id="KW-1185">Reference proteome</keyword>
<dbReference type="EMBL" id="BAHC01000200">
    <property type="protein sequence ID" value="GAB92968.1"/>
    <property type="molecule type" value="Genomic_DNA"/>
</dbReference>
<evidence type="ECO:0000313" key="6">
    <source>
        <dbReference type="Proteomes" id="UP000008363"/>
    </source>
</evidence>
<comment type="caution">
    <text evidence="5">The sequence shown here is derived from an EMBL/GenBank/DDBJ whole genome shotgun (WGS) entry which is preliminary data.</text>
</comment>
<accession>K6V9S9</accession>
<evidence type="ECO:0000256" key="3">
    <source>
        <dbReference type="SAM" id="SignalP"/>
    </source>
</evidence>
<feature type="chain" id="PRO_5039514720" evidence="3">
    <location>
        <begin position="20"/>
        <end position="277"/>
    </location>
</feature>
<evidence type="ECO:0000259" key="4">
    <source>
        <dbReference type="SMART" id="SM00062"/>
    </source>
</evidence>
<dbReference type="eggNOG" id="COG0834">
    <property type="taxonomic scope" value="Bacteria"/>
</dbReference>
<dbReference type="InterPro" id="IPR001638">
    <property type="entry name" value="Solute-binding_3/MltF_N"/>
</dbReference>
<dbReference type="SUPFAM" id="SSF53850">
    <property type="entry name" value="Periplasmic binding protein-like II"/>
    <property type="match status" value="1"/>
</dbReference>
<dbReference type="SMART" id="SM00062">
    <property type="entry name" value="PBPb"/>
    <property type="match status" value="1"/>
</dbReference>
<dbReference type="Gene3D" id="3.40.190.10">
    <property type="entry name" value="Periplasmic binding protein-like II"/>
    <property type="match status" value="2"/>
</dbReference>
<dbReference type="AlphaFoldDB" id="K6V9S9"/>
<feature type="domain" description="Solute-binding protein family 3/N-terminal" evidence="4">
    <location>
        <begin position="44"/>
        <end position="268"/>
    </location>
</feature>
<evidence type="ECO:0000256" key="2">
    <source>
        <dbReference type="SAM" id="MobiDB-lite"/>
    </source>
</evidence>
<dbReference type="PANTHER" id="PTHR35936">
    <property type="entry name" value="MEMBRANE-BOUND LYTIC MUREIN TRANSGLYCOSYLASE F"/>
    <property type="match status" value="1"/>
</dbReference>
<gene>
    <name evidence="5" type="ORF">GORHZ_200_00040</name>
</gene>